<dbReference type="SUPFAM" id="SSF52540">
    <property type="entry name" value="P-loop containing nucleoside triphosphate hydrolases"/>
    <property type="match status" value="1"/>
</dbReference>
<evidence type="ECO:0000256" key="1">
    <source>
        <dbReference type="ARBA" id="ARBA00005771"/>
    </source>
</evidence>
<comment type="caution">
    <text evidence="4">The sequence shown here is derived from an EMBL/GenBank/DDBJ whole genome shotgun (WGS) entry which is preliminary data.</text>
</comment>
<dbReference type="AlphaFoldDB" id="A0A5C5WR42"/>
<dbReference type="InterPro" id="IPR000863">
    <property type="entry name" value="Sulfotransferase_dom"/>
</dbReference>
<dbReference type="EMBL" id="SJPI01000001">
    <property type="protein sequence ID" value="TWT52639.1"/>
    <property type="molecule type" value="Genomic_DNA"/>
</dbReference>
<dbReference type="RefSeq" id="WP_146512976.1">
    <property type="nucleotide sequence ID" value="NZ_SJPI01000001.1"/>
</dbReference>
<dbReference type="PANTHER" id="PTHR11783">
    <property type="entry name" value="SULFOTRANSFERASE SULT"/>
    <property type="match status" value="1"/>
</dbReference>
<keyword evidence="5" id="KW-1185">Reference proteome</keyword>
<dbReference type="Gene3D" id="3.40.50.300">
    <property type="entry name" value="P-loop containing nucleotide triphosphate hydrolases"/>
    <property type="match status" value="1"/>
</dbReference>
<dbReference type="GO" id="GO:0008146">
    <property type="term" value="F:sulfotransferase activity"/>
    <property type="evidence" value="ECO:0007669"/>
    <property type="project" value="InterPro"/>
</dbReference>
<dbReference type="InterPro" id="IPR027417">
    <property type="entry name" value="P-loop_NTPase"/>
</dbReference>
<dbReference type="OrthoDB" id="9804504at2"/>
<dbReference type="Pfam" id="PF00685">
    <property type="entry name" value="Sulfotransfer_1"/>
    <property type="match status" value="1"/>
</dbReference>
<comment type="similarity">
    <text evidence="1">Belongs to the sulfotransferase 1 family.</text>
</comment>
<reference evidence="4 5" key="1">
    <citation type="submission" date="2019-02" db="EMBL/GenBank/DDBJ databases">
        <title>Deep-cultivation of Planctomycetes and their phenomic and genomic characterization uncovers novel biology.</title>
        <authorList>
            <person name="Wiegand S."/>
            <person name="Jogler M."/>
            <person name="Boedeker C."/>
            <person name="Pinto D."/>
            <person name="Vollmers J."/>
            <person name="Rivas-Marin E."/>
            <person name="Kohn T."/>
            <person name="Peeters S.H."/>
            <person name="Heuer A."/>
            <person name="Rast P."/>
            <person name="Oberbeckmann S."/>
            <person name="Bunk B."/>
            <person name="Jeske O."/>
            <person name="Meyerdierks A."/>
            <person name="Storesund J.E."/>
            <person name="Kallscheuer N."/>
            <person name="Luecker S."/>
            <person name="Lage O.M."/>
            <person name="Pohl T."/>
            <person name="Merkel B.J."/>
            <person name="Hornburger P."/>
            <person name="Mueller R.-W."/>
            <person name="Bruemmer F."/>
            <person name="Labrenz M."/>
            <person name="Spormann A.M."/>
            <person name="Op Den Camp H."/>
            <person name="Overmann J."/>
            <person name="Amann R."/>
            <person name="Jetten M.S.M."/>
            <person name="Mascher T."/>
            <person name="Medema M.H."/>
            <person name="Devos D.P."/>
            <person name="Kaster A.-K."/>
            <person name="Ovreas L."/>
            <person name="Rohde M."/>
            <person name="Galperin M.Y."/>
            <person name="Jogler C."/>
        </authorList>
    </citation>
    <scope>NUCLEOTIDE SEQUENCE [LARGE SCALE GENOMIC DNA]</scope>
    <source>
        <strain evidence="4 5">Pla22</strain>
    </source>
</reference>
<gene>
    <name evidence="4" type="ORF">Pla22_02650</name>
</gene>
<organism evidence="4 5">
    <name type="scientific">Rubripirellula amarantea</name>
    <dbReference type="NCBI Taxonomy" id="2527999"/>
    <lineage>
        <taxon>Bacteria</taxon>
        <taxon>Pseudomonadati</taxon>
        <taxon>Planctomycetota</taxon>
        <taxon>Planctomycetia</taxon>
        <taxon>Pirellulales</taxon>
        <taxon>Pirellulaceae</taxon>
        <taxon>Rubripirellula</taxon>
    </lineage>
</organism>
<sequence length="274" mass="31783">MSLLHLMLRLGTRSKQAVAMTVGGRVPLHIVSEYPKSGGTWFSQMLAAYLDVPLPKMTYTPSFRECVIHNHWGYSSRYQRPIYVLRDGRDLCVSMFFHLVRVTEGKKPALLKYVYSRIPDWDELSRDAEGQVCFKPEFVDRWIQSPIGVKSTWAQHVDRWWGHDDVCYVKYEDLLVSPEAVLERAVKFCTGQDHIDADKLRKAIDQFSFAKQTGRQPGQEDTSSFIRKGIAGDWKNHFCEESRKRFETYAGQTLRDLGYETQTNWWQELAETGS</sequence>
<accession>A0A5C5WR42</accession>
<evidence type="ECO:0000256" key="2">
    <source>
        <dbReference type="ARBA" id="ARBA00022679"/>
    </source>
</evidence>
<keyword evidence="2 4" id="KW-0808">Transferase</keyword>
<protein>
    <submittedName>
        <fullName evidence="4">Sulfotransferase domain protein</fullName>
    </submittedName>
</protein>
<dbReference type="Proteomes" id="UP000316598">
    <property type="component" value="Unassembled WGS sequence"/>
</dbReference>
<name>A0A5C5WR42_9BACT</name>
<proteinExistence type="inferred from homology"/>
<feature type="domain" description="Sulfotransferase" evidence="3">
    <location>
        <begin position="79"/>
        <end position="257"/>
    </location>
</feature>
<evidence type="ECO:0000313" key="4">
    <source>
        <dbReference type="EMBL" id="TWT52639.1"/>
    </source>
</evidence>
<evidence type="ECO:0000259" key="3">
    <source>
        <dbReference type="Pfam" id="PF00685"/>
    </source>
</evidence>
<evidence type="ECO:0000313" key="5">
    <source>
        <dbReference type="Proteomes" id="UP000316598"/>
    </source>
</evidence>